<gene>
    <name evidence="1" type="ORF">N177_0170</name>
</gene>
<organism evidence="1 2">
    <name type="scientific">Lutibaculum baratangense AMV1</name>
    <dbReference type="NCBI Taxonomy" id="631454"/>
    <lineage>
        <taxon>Bacteria</taxon>
        <taxon>Pseudomonadati</taxon>
        <taxon>Pseudomonadota</taxon>
        <taxon>Alphaproteobacteria</taxon>
        <taxon>Hyphomicrobiales</taxon>
        <taxon>Tepidamorphaceae</taxon>
        <taxon>Lutibaculum</taxon>
    </lineage>
</organism>
<dbReference type="RefSeq" id="WP_023430327.1">
    <property type="nucleotide sequence ID" value="NZ_AWXZ01000007.1"/>
</dbReference>
<evidence type="ECO:0000313" key="1">
    <source>
        <dbReference type="EMBL" id="ESR27191.1"/>
    </source>
</evidence>
<dbReference type="AlphaFoldDB" id="V4RMD4"/>
<comment type="caution">
    <text evidence="1">The sequence shown here is derived from an EMBL/GenBank/DDBJ whole genome shotgun (WGS) entry which is preliminary data.</text>
</comment>
<dbReference type="EMBL" id="AWXZ01000007">
    <property type="protein sequence ID" value="ESR27191.1"/>
    <property type="molecule type" value="Genomic_DNA"/>
</dbReference>
<accession>V4RMD4</accession>
<evidence type="ECO:0000313" key="2">
    <source>
        <dbReference type="Proteomes" id="UP000017819"/>
    </source>
</evidence>
<name>V4RMD4_9HYPH</name>
<dbReference type="Proteomes" id="UP000017819">
    <property type="component" value="Unassembled WGS sequence"/>
</dbReference>
<keyword evidence="2" id="KW-1185">Reference proteome</keyword>
<dbReference type="STRING" id="631454.N177_0170"/>
<proteinExistence type="predicted"/>
<dbReference type="OrthoDB" id="8020417at2"/>
<sequence length="68" mass="7328">MTRQELSAMLHHLDPGAACSIRLEVLAAMFGDNGLDLGPSAEAFAEEHGCTFSFVAGEEPRFVKSDVF</sequence>
<reference evidence="1 2" key="1">
    <citation type="journal article" date="2014" name="Genome Announc.">
        <title>Draft Genome Sequence of Lutibaculum baratangense Strain AMV1T, Isolated from a Mud Volcano in Andamans, India.</title>
        <authorList>
            <person name="Singh A."/>
            <person name="Sreenivas A."/>
            <person name="Sathyanarayana Reddy G."/>
            <person name="Pinnaka A.K."/>
            <person name="Shivaji S."/>
        </authorList>
    </citation>
    <scope>NUCLEOTIDE SEQUENCE [LARGE SCALE GENOMIC DNA]</scope>
    <source>
        <strain evidence="1 2">AMV1</strain>
    </source>
</reference>
<protein>
    <submittedName>
        <fullName evidence="1">Uncharacterized protein</fullName>
    </submittedName>
</protein>